<reference evidence="1" key="1">
    <citation type="submission" date="2013-12" db="EMBL/GenBank/DDBJ databases">
        <title>The Genome Sequence of Aphanomyces invadans NJM9701.</title>
        <authorList>
            <consortium name="The Broad Institute Genomics Platform"/>
            <person name="Russ C."/>
            <person name="Tyler B."/>
            <person name="van West P."/>
            <person name="Dieguez-Uribeondo J."/>
            <person name="Young S.K."/>
            <person name="Zeng Q."/>
            <person name="Gargeya S."/>
            <person name="Fitzgerald M."/>
            <person name="Abouelleil A."/>
            <person name="Alvarado L."/>
            <person name="Chapman S.B."/>
            <person name="Gainer-Dewar J."/>
            <person name="Goldberg J."/>
            <person name="Griggs A."/>
            <person name="Gujja S."/>
            <person name="Hansen M."/>
            <person name="Howarth C."/>
            <person name="Imamovic A."/>
            <person name="Ireland A."/>
            <person name="Larimer J."/>
            <person name="McCowan C."/>
            <person name="Murphy C."/>
            <person name="Pearson M."/>
            <person name="Poon T.W."/>
            <person name="Priest M."/>
            <person name="Roberts A."/>
            <person name="Saif S."/>
            <person name="Shea T."/>
            <person name="Sykes S."/>
            <person name="Wortman J."/>
            <person name="Nusbaum C."/>
            <person name="Birren B."/>
        </authorList>
    </citation>
    <scope>NUCLEOTIDE SEQUENCE [LARGE SCALE GENOMIC DNA]</scope>
    <source>
        <strain evidence="1">NJM9701</strain>
    </source>
</reference>
<name>A0A024TL65_9STRA</name>
<dbReference type="VEuPathDB" id="FungiDB:H310_11706"/>
<evidence type="ECO:0000313" key="1">
    <source>
        <dbReference type="EMBL" id="ETV94744.1"/>
    </source>
</evidence>
<sequence>MRHWASRRPVSDVIEDLKVSSRTASDWYSFCRDVCPSDMLKCEMKIGGVLSVDEIDKTSLKKKSKYNCGKRHPGCLLFGGVDRTTKKRFGVLTFEDRIKRTLSALIRKRVRPGTLIMSD</sequence>
<dbReference type="OrthoDB" id="116602at2759"/>
<dbReference type="AlphaFoldDB" id="A0A024TL65"/>
<proteinExistence type="predicted"/>
<protein>
    <recommendedName>
        <fullName evidence="2">ISXO2-like transposase domain-containing protein</fullName>
    </recommendedName>
</protein>
<dbReference type="PANTHER" id="PTHR47163">
    <property type="entry name" value="DDE_TNP_IS1595 DOMAIN-CONTAINING PROTEIN"/>
    <property type="match status" value="1"/>
</dbReference>
<dbReference type="EMBL" id="KI913984">
    <property type="protein sequence ID" value="ETV94744.1"/>
    <property type="molecule type" value="Genomic_DNA"/>
</dbReference>
<accession>A0A024TL65</accession>
<gene>
    <name evidence="1" type="ORF">H310_11706</name>
</gene>
<dbReference type="GeneID" id="20088756"/>
<dbReference type="RefSeq" id="XP_008876689.1">
    <property type="nucleotide sequence ID" value="XM_008878467.1"/>
</dbReference>
<organism evidence="1">
    <name type="scientific">Aphanomyces invadans</name>
    <dbReference type="NCBI Taxonomy" id="157072"/>
    <lineage>
        <taxon>Eukaryota</taxon>
        <taxon>Sar</taxon>
        <taxon>Stramenopiles</taxon>
        <taxon>Oomycota</taxon>
        <taxon>Saprolegniomycetes</taxon>
        <taxon>Saprolegniales</taxon>
        <taxon>Verrucalvaceae</taxon>
        <taxon>Aphanomyces</taxon>
    </lineage>
</organism>
<dbReference type="InterPro" id="IPR053164">
    <property type="entry name" value="IS1016-like_transposase"/>
</dbReference>
<dbReference type="PANTHER" id="PTHR47163:SF2">
    <property type="entry name" value="SI:DKEY-17M8.2"/>
    <property type="match status" value="1"/>
</dbReference>
<evidence type="ECO:0008006" key="2">
    <source>
        <dbReference type="Google" id="ProtNLM"/>
    </source>
</evidence>